<organism evidence="2">
    <name type="scientific">Arion vulgaris</name>
    <dbReference type="NCBI Taxonomy" id="1028688"/>
    <lineage>
        <taxon>Eukaryota</taxon>
        <taxon>Metazoa</taxon>
        <taxon>Spiralia</taxon>
        <taxon>Lophotrochozoa</taxon>
        <taxon>Mollusca</taxon>
        <taxon>Gastropoda</taxon>
        <taxon>Heterobranchia</taxon>
        <taxon>Euthyneura</taxon>
        <taxon>Panpulmonata</taxon>
        <taxon>Eupulmonata</taxon>
        <taxon>Stylommatophora</taxon>
        <taxon>Helicina</taxon>
        <taxon>Arionoidea</taxon>
        <taxon>Arionidae</taxon>
        <taxon>Arion</taxon>
    </lineage>
</organism>
<evidence type="ECO:0000313" key="2">
    <source>
        <dbReference type="EMBL" id="CEK62307.1"/>
    </source>
</evidence>
<reference evidence="2" key="1">
    <citation type="submission" date="2014-12" db="EMBL/GenBank/DDBJ databases">
        <title>Insight into the proteome of Arion vulgaris.</title>
        <authorList>
            <person name="Aradska J."/>
            <person name="Bulat T."/>
            <person name="Smidak R."/>
            <person name="Sarate P."/>
            <person name="Gangsoo J."/>
            <person name="Sialana F."/>
            <person name="Bilban M."/>
            <person name="Lubec G."/>
        </authorList>
    </citation>
    <scope>NUCLEOTIDE SEQUENCE</scope>
    <source>
        <tissue evidence="2">Skin</tissue>
    </source>
</reference>
<sequence>REDTSNMNILADVIDNFVDNLVARESSNGHVLSDTNDGHLSTDSGSNNLRENSTTPVEVVQQTITLHTDCTSSGSPSTASQSFSRRSAVADSPHDELINLESGMYFMPELQVFAPKSFSAVTNFNQSPGPSWSDNVNRTDIMPISDLIDEHNCLTSNPSRDRNSCESGNSSVLSETTNNSFSKSRSIIHNSSDSSTSPFDSLTLHPIHLERSSSTATRQMLPDKRS</sequence>
<name>A0A0B6Z1J6_9EUPU</name>
<gene>
    <name evidence="2" type="primary">ORF44809</name>
</gene>
<feature type="compositionally biased region" description="Low complexity" evidence="1">
    <location>
        <begin position="180"/>
        <end position="199"/>
    </location>
</feature>
<feature type="non-terminal residue" evidence="2">
    <location>
        <position position="1"/>
    </location>
</feature>
<accession>A0A0B6Z1J6</accession>
<protein>
    <submittedName>
        <fullName evidence="2">Uncharacterized protein</fullName>
    </submittedName>
</protein>
<feature type="region of interest" description="Disordered" evidence="1">
    <location>
        <begin position="29"/>
        <end position="55"/>
    </location>
</feature>
<feature type="region of interest" description="Disordered" evidence="1">
    <location>
        <begin position="155"/>
        <end position="199"/>
    </location>
</feature>
<feature type="region of interest" description="Disordered" evidence="1">
    <location>
        <begin position="68"/>
        <end position="91"/>
    </location>
</feature>
<feature type="compositionally biased region" description="Polar residues" evidence="1">
    <location>
        <begin position="165"/>
        <end position="179"/>
    </location>
</feature>
<feature type="compositionally biased region" description="Low complexity" evidence="1">
    <location>
        <begin position="72"/>
        <end position="84"/>
    </location>
</feature>
<dbReference type="AlphaFoldDB" id="A0A0B6Z1J6"/>
<evidence type="ECO:0000256" key="1">
    <source>
        <dbReference type="SAM" id="MobiDB-lite"/>
    </source>
</evidence>
<dbReference type="EMBL" id="HACG01015442">
    <property type="protein sequence ID" value="CEK62307.1"/>
    <property type="molecule type" value="Transcribed_RNA"/>
</dbReference>
<feature type="non-terminal residue" evidence="2">
    <location>
        <position position="226"/>
    </location>
</feature>
<proteinExistence type="predicted"/>